<dbReference type="EMBL" id="CP104213">
    <property type="protein sequence ID" value="UWX65046.1"/>
    <property type="molecule type" value="Genomic_DNA"/>
</dbReference>
<keyword evidence="3" id="KW-1185">Reference proteome</keyword>
<feature type="compositionally biased region" description="Low complexity" evidence="1">
    <location>
        <begin position="7"/>
        <end position="20"/>
    </location>
</feature>
<organism evidence="2 3">
    <name type="scientific">Deinococcus rubellus</name>
    <dbReference type="NCBI Taxonomy" id="1889240"/>
    <lineage>
        <taxon>Bacteria</taxon>
        <taxon>Thermotogati</taxon>
        <taxon>Deinococcota</taxon>
        <taxon>Deinococci</taxon>
        <taxon>Deinococcales</taxon>
        <taxon>Deinococcaceae</taxon>
        <taxon>Deinococcus</taxon>
    </lineage>
</organism>
<dbReference type="Proteomes" id="UP001060261">
    <property type="component" value="Chromosome"/>
</dbReference>
<sequence>MPRCDGSEAAQGGAAGSSAEGSVLGFPHSNGIPITLADCYQLSQRLREENTKLAEEIGALLWDFTGSHEDAGLIAELRQEAQVNEACITAWLAIANVFEVAQ</sequence>
<evidence type="ECO:0000313" key="3">
    <source>
        <dbReference type="Proteomes" id="UP001060261"/>
    </source>
</evidence>
<accession>A0ABY5YLN7</accession>
<gene>
    <name evidence="2" type="ORF">N0D28_05155</name>
</gene>
<name>A0ABY5YLN7_9DEIO</name>
<dbReference type="RefSeq" id="WP_260561304.1">
    <property type="nucleotide sequence ID" value="NZ_CP104213.1"/>
</dbReference>
<proteinExistence type="predicted"/>
<evidence type="ECO:0000256" key="1">
    <source>
        <dbReference type="SAM" id="MobiDB-lite"/>
    </source>
</evidence>
<evidence type="ECO:0000313" key="2">
    <source>
        <dbReference type="EMBL" id="UWX65046.1"/>
    </source>
</evidence>
<protein>
    <submittedName>
        <fullName evidence="2">Uncharacterized protein</fullName>
    </submittedName>
</protein>
<reference evidence="2" key="1">
    <citation type="submission" date="2022-09" db="EMBL/GenBank/DDBJ databases">
        <title>genome sequence of Deinococcus rubellus.</title>
        <authorList>
            <person name="Srinivasan S."/>
        </authorList>
    </citation>
    <scope>NUCLEOTIDE SEQUENCE</scope>
    <source>
        <strain evidence="2">Ant6</strain>
    </source>
</reference>
<feature type="region of interest" description="Disordered" evidence="1">
    <location>
        <begin position="1"/>
        <end position="20"/>
    </location>
</feature>